<comment type="caution">
    <text evidence="1">The sequence shown here is derived from an EMBL/GenBank/DDBJ whole genome shotgun (WGS) entry which is preliminary data.</text>
</comment>
<sequence>MEKNLQIIRNYKDANKLMHLGHRCIGVAQDKNRYGYLVFFFAVSDKLIKDLENITEITKQEAREWHKIN</sequence>
<evidence type="ECO:0000313" key="1">
    <source>
        <dbReference type="EMBL" id="PWL53205.1"/>
    </source>
</evidence>
<gene>
    <name evidence="1" type="ORF">DBY38_08550</name>
</gene>
<dbReference type="EMBL" id="QAMZ01000041">
    <property type="protein sequence ID" value="PWL53205.1"/>
    <property type="molecule type" value="Genomic_DNA"/>
</dbReference>
<reference evidence="1 2" key="1">
    <citation type="submission" date="2018-03" db="EMBL/GenBank/DDBJ databases">
        <title>The uncultured portion of the human microbiome is neutrally assembled.</title>
        <authorList>
            <person name="Jeraldo P."/>
            <person name="Boardman L."/>
            <person name="White B.A."/>
            <person name="Nelson H."/>
            <person name="Goldenfeld N."/>
            <person name="Chia N."/>
        </authorList>
    </citation>
    <scope>NUCLEOTIDE SEQUENCE [LARGE SCALE GENOMIC DNA]</scope>
    <source>
        <strain evidence="1">CIM:MAG 903</strain>
    </source>
</reference>
<evidence type="ECO:0000313" key="2">
    <source>
        <dbReference type="Proteomes" id="UP000246114"/>
    </source>
</evidence>
<dbReference type="AlphaFoldDB" id="A0A316M843"/>
<accession>A0A316M843</accession>
<name>A0A316M843_9CLOT</name>
<organism evidence="1 2">
    <name type="scientific">Clostridium cadaveris</name>
    <dbReference type="NCBI Taxonomy" id="1529"/>
    <lineage>
        <taxon>Bacteria</taxon>
        <taxon>Bacillati</taxon>
        <taxon>Bacillota</taxon>
        <taxon>Clostridia</taxon>
        <taxon>Eubacteriales</taxon>
        <taxon>Clostridiaceae</taxon>
        <taxon>Clostridium</taxon>
    </lineage>
</organism>
<protein>
    <submittedName>
        <fullName evidence="1">Uncharacterized protein</fullName>
    </submittedName>
</protein>
<dbReference type="Proteomes" id="UP000246114">
    <property type="component" value="Unassembled WGS sequence"/>
</dbReference>
<proteinExistence type="predicted"/>
<dbReference type="RefSeq" id="WP_099336321.1">
    <property type="nucleotide sequence ID" value="NZ_BAAACD010000003.1"/>
</dbReference>